<gene>
    <name evidence="2" type="ORF">SBRY_60442</name>
</gene>
<reference evidence="2" key="1">
    <citation type="submission" date="2021-06" db="EMBL/GenBank/DDBJ databases">
        <authorList>
            <person name="Arsene-Ploetze F."/>
        </authorList>
    </citation>
    <scope>NUCLEOTIDE SEQUENCE</scope>
    <source>
        <strain evidence="2">SBRY1</strain>
    </source>
</reference>
<keyword evidence="1" id="KW-0732">Signal</keyword>
<protein>
    <recommendedName>
        <fullName evidence="4">Secreted protein</fullName>
    </recommendedName>
</protein>
<feature type="signal peptide" evidence="1">
    <location>
        <begin position="1"/>
        <end position="18"/>
    </location>
</feature>
<comment type="caution">
    <text evidence="2">The sequence shown here is derived from an EMBL/GenBank/DDBJ whole genome shotgun (WGS) entry which is preliminary data.</text>
</comment>
<evidence type="ECO:0000256" key="1">
    <source>
        <dbReference type="SAM" id="SignalP"/>
    </source>
</evidence>
<dbReference type="AlphaFoldDB" id="A0A9W4MJF6"/>
<feature type="chain" id="PRO_5040907848" description="Secreted protein" evidence="1">
    <location>
        <begin position="19"/>
        <end position="89"/>
    </location>
</feature>
<organism evidence="2 3">
    <name type="scientific">Actinacidiphila bryophytorum</name>
    <dbReference type="NCBI Taxonomy" id="1436133"/>
    <lineage>
        <taxon>Bacteria</taxon>
        <taxon>Bacillati</taxon>
        <taxon>Actinomycetota</taxon>
        <taxon>Actinomycetes</taxon>
        <taxon>Kitasatosporales</taxon>
        <taxon>Streptomycetaceae</taxon>
        <taxon>Actinacidiphila</taxon>
    </lineage>
</organism>
<evidence type="ECO:0000313" key="3">
    <source>
        <dbReference type="Proteomes" id="UP001153328"/>
    </source>
</evidence>
<proteinExistence type="predicted"/>
<dbReference type="EMBL" id="CAJVAX010000020">
    <property type="protein sequence ID" value="CAG7654334.1"/>
    <property type="molecule type" value="Genomic_DNA"/>
</dbReference>
<name>A0A9W4MJF6_9ACTN</name>
<evidence type="ECO:0000313" key="2">
    <source>
        <dbReference type="EMBL" id="CAG7654334.1"/>
    </source>
</evidence>
<keyword evidence="3" id="KW-1185">Reference proteome</keyword>
<evidence type="ECO:0008006" key="4">
    <source>
        <dbReference type="Google" id="ProtNLM"/>
    </source>
</evidence>
<dbReference type="Proteomes" id="UP001153328">
    <property type="component" value="Unassembled WGS sequence"/>
</dbReference>
<sequence>MTVMPVCFLNWAAAFFSAATWDCLKVHIVSDLASPDPEEPPPQAASGVSDRTVATVTAANLVFGVKRANGVRMGPYLGFGRSEDRMTLE</sequence>
<accession>A0A9W4MJF6</accession>